<keyword evidence="3" id="KW-1185">Reference proteome</keyword>
<dbReference type="Proteomes" id="UP000006038">
    <property type="component" value="Chromosome 6"/>
</dbReference>
<sequence>MALLRHVSKPMLTNSSGGGKKRTRPTNGAATYKAAAPAKAAIAGCFANPDTYTYSDDDDDGDGGDDMRWESMFQDLKPT</sequence>
<feature type="region of interest" description="Disordered" evidence="1">
    <location>
        <begin position="1"/>
        <end position="28"/>
    </location>
</feature>
<feature type="compositionally biased region" description="Acidic residues" evidence="1">
    <location>
        <begin position="55"/>
        <end position="64"/>
    </location>
</feature>
<accession>J3MBS6</accession>
<feature type="region of interest" description="Disordered" evidence="1">
    <location>
        <begin position="53"/>
        <end position="79"/>
    </location>
</feature>
<reference evidence="2" key="1">
    <citation type="journal article" date="2013" name="Nat. Commun.">
        <title>Whole-genome sequencing of Oryza brachyantha reveals mechanisms underlying Oryza genome evolution.</title>
        <authorList>
            <person name="Chen J."/>
            <person name="Huang Q."/>
            <person name="Gao D."/>
            <person name="Wang J."/>
            <person name="Lang Y."/>
            <person name="Liu T."/>
            <person name="Li B."/>
            <person name="Bai Z."/>
            <person name="Luis Goicoechea J."/>
            <person name="Liang C."/>
            <person name="Chen C."/>
            <person name="Zhang W."/>
            <person name="Sun S."/>
            <person name="Liao Y."/>
            <person name="Zhang X."/>
            <person name="Yang L."/>
            <person name="Song C."/>
            <person name="Wang M."/>
            <person name="Shi J."/>
            <person name="Liu G."/>
            <person name="Liu J."/>
            <person name="Zhou H."/>
            <person name="Zhou W."/>
            <person name="Yu Q."/>
            <person name="An N."/>
            <person name="Chen Y."/>
            <person name="Cai Q."/>
            <person name="Wang B."/>
            <person name="Liu B."/>
            <person name="Min J."/>
            <person name="Huang Y."/>
            <person name="Wu H."/>
            <person name="Li Z."/>
            <person name="Zhang Y."/>
            <person name="Yin Y."/>
            <person name="Song W."/>
            <person name="Jiang J."/>
            <person name="Jackson S.A."/>
            <person name="Wing R.A."/>
            <person name="Wang J."/>
            <person name="Chen M."/>
        </authorList>
    </citation>
    <scope>NUCLEOTIDE SEQUENCE [LARGE SCALE GENOMIC DNA]</scope>
    <source>
        <strain evidence="2">cv. IRGC 101232</strain>
    </source>
</reference>
<evidence type="ECO:0000313" key="3">
    <source>
        <dbReference type="Proteomes" id="UP000006038"/>
    </source>
</evidence>
<evidence type="ECO:0000313" key="2">
    <source>
        <dbReference type="EnsemblPlants" id="OB06G14700.1"/>
    </source>
</evidence>
<proteinExistence type="predicted"/>
<dbReference type="Gramene" id="OB06G14700.1">
    <property type="protein sequence ID" value="OB06G14700.1"/>
    <property type="gene ID" value="OB06G14700"/>
</dbReference>
<dbReference type="EnsemblPlants" id="OB06G14700.1">
    <property type="protein sequence ID" value="OB06G14700.1"/>
    <property type="gene ID" value="OB06G14700"/>
</dbReference>
<reference evidence="2" key="2">
    <citation type="submission" date="2013-04" db="UniProtKB">
        <authorList>
            <consortium name="EnsemblPlants"/>
        </authorList>
    </citation>
    <scope>IDENTIFICATION</scope>
</reference>
<dbReference type="HOGENOM" id="CLU_2609880_0_0_1"/>
<organism evidence="2">
    <name type="scientific">Oryza brachyantha</name>
    <name type="common">malo sina</name>
    <dbReference type="NCBI Taxonomy" id="4533"/>
    <lineage>
        <taxon>Eukaryota</taxon>
        <taxon>Viridiplantae</taxon>
        <taxon>Streptophyta</taxon>
        <taxon>Embryophyta</taxon>
        <taxon>Tracheophyta</taxon>
        <taxon>Spermatophyta</taxon>
        <taxon>Magnoliopsida</taxon>
        <taxon>Liliopsida</taxon>
        <taxon>Poales</taxon>
        <taxon>Poaceae</taxon>
        <taxon>BOP clade</taxon>
        <taxon>Oryzoideae</taxon>
        <taxon>Oryzeae</taxon>
        <taxon>Oryzinae</taxon>
        <taxon>Oryza</taxon>
    </lineage>
</organism>
<name>J3MBS6_ORYBR</name>
<evidence type="ECO:0000256" key="1">
    <source>
        <dbReference type="SAM" id="MobiDB-lite"/>
    </source>
</evidence>
<protein>
    <submittedName>
        <fullName evidence="2">Uncharacterized protein</fullName>
    </submittedName>
</protein>
<dbReference type="AlphaFoldDB" id="J3MBS6"/>